<keyword evidence="3" id="KW-1185">Reference proteome</keyword>
<evidence type="ECO:0000256" key="1">
    <source>
        <dbReference type="ARBA" id="ARBA00022729"/>
    </source>
</evidence>
<evidence type="ECO:0000313" key="3">
    <source>
        <dbReference type="Proteomes" id="UP001589709"/>
    </source>
</evidence>
<gene>
    <name evidence="2" type="ORF">ACFF45_12310</name>
</gene>
<keyword evidence="1" id="KW-0732">Signal</keyword>
<proteinExistence type="predicted"/>
<dbReference type="InterPro" id="IPR018389">
    <property type="entry name" value="DctP_fam"/>
</dbReference>
<accession>A0ABV5MZM5</accession>
<dbReference type="Gene3D" id="3.40.190.170">
    <property type="entry name" value="Bacterial extracellular solute-binding protein, family 7"/>
    <property type="match status" value="1"/>
</dbReference>
<name>A0ABV5MZM5_9ACTN</name>
<dbReference type="PANTHER" id="PTHR33376">
    <property type="match status" value="1"/>
</dbReference>
<comment type="caution">
    <text evidence="2">The sequence shown here is derived from an EMBL/GenBank/DDBJ whole genome shotgun (WGS) entry which is preliminary data.</text>
</comment>
<evidence type="ECO:0008006" key="4">
    <source>
        <dbReference type="Google" id="ProtNLM"/>
    </source>
</evidence>
<protein>
    <recommendedName>
        <fullName evidence="4">ABC transporter substrate-binding protein</fullName>
    </recommendedName>
</protein>
<dbReference type="Pfam" id="PF03480">
    <property type="entry name" value="DctP"/>
    <property type="match status" value="1"/>
</dbReference>
<dbReference type="EMBL" id="JBHMCY010000018">
    <property type="protein sequence ID" value="MFB9463467.1"/>
    <property type="molecule type" value="Genomic_DNA"/>
</dbReference>
<evidence type="ECO:0000313" key="2">
    <source>
        <dbReference type="EMBL" id="MFB9463467.1"/>
    </source>
</evidence>
<dbReference type="PROSITE" id="PS51318">
    <property type="entry name" value="TAT"/>
    <property type="match status" value="1"/>
</dbReference>
<dbReference type="InterPro" id="IPR038404">
    <property type="entry name" value="TRAP_DctP_sf"/>
</dbReference>
<reference evidence="2 3" key="1">
    <citation type="submission" date="2024-09" db="EMBL/GenBank/DDBJ databases">
        <authorList>
            <person name="Sun Q."/>
            <person name="Mori K."/>
        </authorList>
    </citation>
    <scope>NUCLEOTIDE SEQUENCE [LARGE SCALE GENOMIC DNA]</scope>
    <source>
        <strain evidence="2 3">JCM 6917</strain>
    </source>
</reference>
<organism evidence="2 3">
    <name type="scientific">Streptomyces cinereospinus</name>
    <dbReference type="NCBI Taxonomy" id="285561"/>
    <lineage>
        <taxon>Bacteria</taxon>
        <taxon>Bacillati</taxon>
        <taxon>Actinomycetota</taxon>
        <taxon>Actinomycetes</taxon>
        <taxon>Kitasatosporales</taxon>
        <taxon>Streptomycetaceae</taxon>
        <taxon>Streptomyces</taxon>
    </lineage>
</organism>
<dbReference type="PANTHER" id="PTHR33376:SF15">
    <property type="entry name" value="BLL6794 PROTEIN"/>
    <property type="match status" value="1"/>
</dbReference>
<dbReference type="InterPro" id="IPR006311">
    <property type="entry name" value="TAT_signal"/>
</dbReference>
<dbReference type="RefSeq" id="WP_381345642.1">
    <property type="nucleotide sequence ID" value="NZ_JBHMCY010000018.1"/>
</dbReference>
<dbReference type="Proteomes" id="UP001589709">
    <property type="component" value="Unassembled WGS sequence"/>
</dbReference>
<sequence>MIEDGERSTGGGISRRLLLASAAGAASASLLAGGAAQARSETPRILTFTDHEPLGGMRTRFLKDVLFPAIERESNGRLKIEDHWNGEIATSFDALRAVGDSGVADLGTVVPEYAAARLPLHQIFKGFPVGPTGQRQVDFFRRVYADVPAFPAELEKNNTVPLFCGTGYPAAFFSAPPLPDLDALRGGTWRSASFWHHDFLVNAGATPVTMPWGPATVDALTAGTLDGVLVNVDSGYLLPVHDAAPNVLISKELWLGHLYLLAMNKEVWEGLPQNDRRAVRRAVHSSYQALGAVMDSSFDTQIENLRRAGANVRILGPEELRRWRTVTGYREVQASWVEEQQAKGVAEVDTTLAAVTSIMDCFV</sequence>